<dbReference type="InterPro" id="IPR001387">
    <property type="entry name" value="Cro/C1-type_HTH"/>
</dbReference>
<organism evidence="3 5">
    <name type="scientific">Rhodococcus hoagii</name>
    <name type="common">Corynebacterium equii</name>
    <dbReference type="NCBI Taxonomy" id="43767"/>
    <lineage>
        <taxon>Bacteria</taxon>
        <taxon>Bacillati</taxon>
        <taxon>Actinomycetota</taxon>
        <taxon>Actinomycetes</taxon>
        <taxon>Mycobacteriales</taxon>
        <taxon>Nocardiaceae</taxon>
        <taxon>Prescottella</taxon>
    </lineage>
</organism>
<keyword evidence="1" id="KW-0238">DNA-binding</keyword>
<feature type="domain" description="HTH cro/C1-type" evidence="2">
    <location>
        <begin position="21"/>
        <end position="75"/>
    </location>
</feature>
<dbReference type="InterPro" id="IPR050807">
    <property type="entry name" value="TransReg_Diox_bact_type"/>
</dbReference>
<sequence length="88" mass="9712">MDADRRLPEADVVRDAIANEIRALRGRRRMTQADLIRESGLSRATIGRIENAERDMDIRQGIAIATALGVTVAELLQAVQDSLEGKQL</sequence>
<dbReference type="GO" id="GO:0003700">
    <property type="term" value="F:DNA-binding transcription factor activity"/>
    <property type="evidence" value="ECO:0007669"/>
    <property type="project" value="TreeGrafter"/>
</dbReference>
<reference evidence="3" key="1">
    <citation type="submission" date="2019-11" db="EMBL/GenBank/DDBJ databases">
        <title>Spread of Macrolides and rifampicin resistant Rhodococcus equi in clinical isolates in the USA.</title>
        <authorList>
            <person name="Alvarez-Narvaez S."/>
            <person name="Huber L."/>
            <person name="Cohen N.D."/>
            <person name="Slovis N."/>
            <person name="Greiter M."/>
            <person name="Giguere S."/>
            <person name="Hart K."/>
        </authorList>
    </citation>
    <scope>NUCLEOTIDE SEQUENCE</scope>
    <source>
        <strain evidence="3">Lh_17</strain>
    </source>
</reference>
<protein>
    <submittedName>
        <fullName evidence="3">Helix-turn-helix domain-containing protein</fullName>
    </submittedName>
</protein>
<gene>
    <name evidence="3" type="ORF">GS441_19225</name>
    <name evidence="4" type="ORF">GS882_08775</name>
</gene>
<dbReference type="RefSeq" id="WP_205915004.1">
    <property type="nucleotide sequence ID" value="NZ_CP095477.1"/>
</dbReference>
<accession>A0A9Q2PDE3</accession>
<dbReference type="Proteomes" id="UP000808906">
    <property type="component" value="Unassembled WGS sequence"/>
</dbReference>
<dbReference type="SUPFAM" id="SSF47413">
    <property type="entry name" value="lambda repressor-like DNA-binding domains"/>
    <property type="match status" value="1"/>
</dbReference>
<dbReference type="CDD" id="cd00093">
    <property type="entry name" value="HTH_XRE"/>
    <property type="match status" value="1"/>
</dbReference>
<evidence type="ECO:0000313" key="5">
    <source>
        <dbReference type="Proteomes" id="UP000808906"/>
    </source>
</evidence>
<dbReference type="GO" id="GO:0003677">
    <property type="term" value="F:DNA binding"/>
    <property type="evidence" value="ECO:0007669"/>
    <property type="project" value="UniProtKB-KW"/>
</dbReference>
<evidence type="ECO:0000259" key="2">
    <source>
        <dbReference type="PROSITE" id="PS50943"/>
    </source>
</evidence>
<evidence type="ECO:0000313" key="4">
    <source>
        <dbReference type="EMBL" id="NKT78195.1"/>
    </source>
</evidence>
<evidence type="ECO:0000313" key="3">
    <source>
        <dbReference type="EMBL" id="MBM4567472.1"/>
    </source>
</evidence>
<dbReference type="PROSITE" id="PS50943">
    <property type="entry name" value="HTH_CROC1"/>
    <property type="match status" value="1"/>
</dbReference>
<dbReference type="InterPro" id="IPR010982">
    <property type="entry name" value="Lambda_DNA-bd_dom_sf"/>
</dbReference>
<dbReference type="GO" id="GO:0005829">
    <property type="term" value="C:cytosol"/>
    <property type="evidence" value="ECO:0007669"/>
    <property type="project" value="TreeGrafter"/>
</dbReference>
<reference evidence="4" key="2">
    <citation type="journal article" date="2020" name="Environ. Microbiol.">
        <title>The novel and transferable erm(51) gene confers Macrolides, Lincosamides, and Streptogramins B (MLSB) resistance to clonal Rhodococcus equi in the environment.</title>
        <authorList>
            <person name="Huber L."/>
            <person name="Giguere S."/>
            <person name="Slovis N.M."/>
            <person name="Alvarez-Narvaez S."/>
            <person name="Hart K.A."/>
            <person name="Greiter M."/>
            <person name="Morris E.R.A."/>
            <person name="Cohen N.D."/>
        </authorList>
    </citation>
    <scope>NUCLEOTIDE SEQUENCE</scope>
    <source>
        <strain evidence="4">Lh_116_1</strain>
    </source>
</reference>
<proteinExistence type="predicted"/>
<dbReference type="Proteomes" id="UP000603463">
    <property type="component" value="Unassembled WGS sequence"/>
</dbReference>
<dbReference type="Pfam" id="PF13560">
    <property type="entry name" value="HTH_31"/>
    <property type="match status" value="1"/>
</dbReference>
<dbReference type="PANTHER" id="PTHR46797:SF1">
    <property type="entry name" value="METHYLPHOSPHONATE SYNTHASE"/>
    <property type="match status" value="1"/>
</dbReference>
<comment type="caution">
    <text evidence="3">The sequence shown here is derived from an EMBL/GenBank/DDBJ whole genome shotgun (WGS) entry which is preliminary data.</text>
</comment>
<dbReference type="EMBL" id="WVBC01000030">
    <property type="protein sequence ID" value="NKT78195.1"/>
    <property type="molecule type" value="Genomic_DNA"/>
</dbReference>
<dbReference type="EMBL" id="WUXR01000012">
    <property type="protein sequence ID" value="MBM4567472.1"/>
    <property type="molecule type" value="Genomic_DNA"/>
</dbReference>
<dbReference type="SMART" id="SM00530">
    <property type="entry name" value="HTH_XRE"/>
    <property type="match status" value="1"/>
</dbReference>
<name>A0A9Q2PDE3_RHOHA</name>
<dbReference type="AlphaFoldDB" id="A0A9Q2PDE3"/>
<evidence type="ECO:0000256" key="1">
    <source>
        <dbReference type="ARBA" id="ARBA00023125"/>
    </source>
</evidence>
<dbReference type="Gene3D" id="1.10.260.40">
    <property type="entry name" value="lambda repressor-like DNA-binding domains"/>
    <property type="match status" value="1"/>
</dbReference>
<dbReference type="PANTHER" id="PTHR46797">
    <property type="entry name" value="HTH-TYPE TRANSCRIPTIONAL REGULATOR"/>
    <property type="match status" value="1"/>
</dbReference>